<comment type="similarity">
    <text evidence="4">Belongs to the Maf family. YhdE subfamily.</text>
</comment>
<comment type="caution">
    <text evidence="4">Lacks conserved residue(s) required for the propagation of feature annotation.</text>
</comment>
<keyword evidence="2 4" id="KW-0378">Hydrolase</keyword>
<reference evidence="5 6" key="1">
    <citation type="submission" date="2020-08" db="EMBL/GenBank/DDBJ databases">
        <title>A Genomic Blueprint of the Chicken Gut Microbiome.</title>
        <authorList>
            <person name="Gilroy R."/>
            <person name="Ravi A."/>
            <person name="Getino M."/>
            <person name="Pursley I."/>
            <person name="Horton D.L."/>
            <person name="Alikhan N.-F."/>
            <person name="Baker D."/>
            <person name="Gharbi K."/>
            <person name="Hall N."/>
            <person name="Watson M."/>
            <person name="Adriaenssens E.M."/>
            <person name="Foster-Nyarko E."/>
            <person name="Jarju S."/>
            <person name="Secka A."/>
            <person name="Antonio M."/>
            <person name="Oren A."/>
            <person name="Chaudhuri R."/>
            <person name="La Ragione R.M."/>
            <person name="Hildebrand F."/>
            <person name="Pallen M.J."/>
        </authorList>
    </citation>
    <scope>NUCLEOTIDE SEQUENCE [LARGE SCALE GENOMIC DNA]</scope>
    <source>
        <strain evidence="5 6">Sa2BVA3</strain>
    </source>
</reference>
<feature type="site" description="Important for substrate specificity" evidence="4">
    <location>
        <position position="10"/>
    </location>
</feature>
<dbReference type="Pfam" id="PF02545">
    <property type="entry name" value="Maf"/>
    <property type="match status" value="1"/>
</dbReference>
<dbReference type="InterPro" id="IPR003697">
    <property type="entry name" value="Maf-like"/>
</dbReference>
<organism evidence="5 6">
    <name type="scientific">Luteimonas colneyensis</name>
    <dbReference type="NCBI Taxonomy" id="2762230"/>
    <lineage>
        <taxon>Bacteria</taxon>
        <taxon>Pseudomonadati</taxon>
        <taxon>Pseudomonadota</taxon>
        <taxon>Gammaproteobacteria</taxon>
        <taxon>Lysobacterales</taxon>
        <taxon>Lysobacteraceae</taxon>
        <taxon>Luteimonas</taxon>
    </lineage>
</organism>
<evidence type="ECO:0000313" key="6">
    <source>
        <dbReference type="Proteomes" id="UP000647183"/>
    </source>
</evidence>
<keyword evidence="3 4" id="KW-0546">Nucleotide metabolism</keyword>
<dbReference type="PANTHER" id="PTHR43213:SF5">
    <property type="entry name" value="BIFUNCTIONAL DTTP_UTP PYROPHOSPHATASE_METHYLTRANSFERASE PROTEIN-RELATED"/>
    <property type="match status" value="1"/>
</dbReference>
<evidence type="ECO:0000313" key="5">
    <source>
        <dbReference type="EMBL" id="MBD7986428.1"/>
    </source>
</evidence>
<sequence>MLHLASKSPRRRELLARLGLDFGVLDIEVVEERAPGESPDAYVARVAREKAGAGLLRVVAVPGAVVLGSDTEVVLGDEVFGKPADAADAGAMLRRLSGRTHRVLTAVSLVSAGREASVLVESEVSFAGLSDADIAEYVASGEPMGRAGAYAIQGGAERFIRRLAGSYSGVMGLPLHETAGLLRGFGIQASTPRPGGKA</sequence>
<keyword evidence="4" id="KW-0963">Cytoplasm</keyword>
<feature type="site" description="Important for substrate specificity" evidence="4">
    <location>
        <position position="153"/>
    </location>
</feature>
<comment type="cofactor">
    <cofactor evidence="1 4">
        <name>a divalent metal cation</name>
        <dbReference type="ChEBI" id="CHEBI:60240"/>
    </cofactor>
</comment>
<gene>
    <name evidence="5" type="primary">maf</name>
    <name evidence="5" type="ORF">H9645_00095</name>
</gene>
<comment type="caution">
    <text evidence="5">The sequence shown here is derived from an EMBL/GenBank/DDBJ whole genome shotgun (WGS) entry which is preliminary data.</text>
</comment>
<dbReference type="RefSeq" id="WP_191727728.1">
    <property type="nucleotide sequence ID" value="NZ_JACSQJ010000001.1"/>
</dbReference>
<comment type="function">
    <text evidence="4">Nucleoside triphosphate pyrophosphatase that hydrolyzes dTTP and UTP. May have a dual role in cell division arrest and in preventing the incorporation of modified nucleotides into cellular nucleic acids.</text>
</comment>
<evidence type="ECO:0000256" key="2">
    <source>
        <dbReference type="ARBA" id="ARBA00022801"/>
    </source>
</evidence>
<dbReference type="EMBL" id="JACSQJ010000001">
    <property type="protein sequence ID" value="MBD7986428.1"/>
    <property type="molecule type" value="Genomic_DNA"/>
</dbReference>
<dbReference type="SUPFAM" id="SSF52972">
    <property type="entry name" value="ITPase-like"/>
    <property type="match status" value="1"/>
</dbReference>
<dbReference type="CDD" id="cd00555">
    <property type="entry name" value="Maf"/>
    <property type="match status" value="1"/>
</dbReference>
<comment type="subcellular location">
    <subcellularLocation>
        <location evidence="4">Cytoplasm</location>
    </subcellularLocation>
</comment>
<feature type="active site" description="Proton acceptor" evidence="4">
    <location>
        <position position="70"/>
    </location>
</feature>
<evidence type="ECO:0000256" key="1">
    <source>
        <dbReference type="ARBA" id="ARBA00001968"/>
    </source>
</evidence>
<evidence type="ECO:0000256" key="4">
    <source>
        <dbReference type="HAMAP-Rule" id="MF_00528"/>
    </source>
</evidence>
<dbReference type="InterPro" id="IPR029001">
    <property type="entry name" value="ITPase-like_fam"/>
</dbReference>
<comment type="catalytic activity">
    <reaction evidence="4">
        <text>dTTP + H2O = dTMP + diphosphate + H(+)</text>
        <dbReference type="Rhea" id="RHEA:28534"/>
        <dbReference type="ChEBI" id="CHEBI:15377"/>
        <dbReference type="ChEBI" id="CHEBI:15378"/>
        <dbReference type="ChEBI" id="CHEBI:33019"/>
        <dbReference type="ChEBI" id="CHEBI:37568"/>
        <dbReference type="ChEBI" id="CHEBI:63528"/>
        <dbReference type="EC" id="3.6.1.9"/>
    </reaction>
</comment>
<dbReference type="PANTHER" id="PTHR43213">
    <property type="entry name" value="BIFUNCTIONAL DTTP/UTP PYROPHOSPHATASE/METHYLTRANSFERASE PROTEIN-RELATED"/>
    <property type="match status" value="1"/>
</dbReference>
<dbReference type="NCBIfam" id="TIGR00172">
    <property type="entry name" value="maf"/>
    <property type="match status" value="1"/>
</dbReference>
<keyword evidence="6" id="KW-1185">Reference proteome</keyword>
<proteinExistence type="inferred from homology"/>
<dbReference type="Proteomes" id="UP000647183">
    <property type="component" value="Unassembled WGS sequence"/>
</dbReference>
<name>A0ABR8UFA7_9GAMM</name>
<dbReference type="Gene3D" id="3.90.950.10">
    <property type="match status" value="1"/>
</dbReference>
<feature type="site" description="Important for substrate specificity" evidence="4">
    <location>
        <position position="71"/>
    </location>
</feature>
<protein>
    <recommendedName>
        <fullName evidence="4">dTTP/UTP pyrophosphatase</fullName>
        <shortName evidence="4">dTTPase/UTPase</shortName>
        <ecNumber evidence="4">3.6.1.9</ecNumber>
    </recommendedName>
    <alternativeName>
        <fullName evidence="4">Nucleoside triphosphate pyrophosphatase</fullName>
    </alternativeName>
    <alternativeName>
        <fullName evidence="4">Nucleotide pyrophosphatase</fullName>
        <shortName evidence="4">Nucleotide PPase</shortName>
    </alternativeName>
</protein>
<comment type="catalytic activity">
    <reaction evidence="4">
        <text>UTP + H2O = UMP + diphosphate + H(+)</text>
        <dbReference type="Rhea" id="RHEA:29395"/>
        <dbReference type="ChEBI" id="CHEBI:15377"/>
        <dbReference type="ChEBI" id="CHEBI:15378"/>
        <dbReference type="ChEBI" id="CHEBI:33019"/>
        <dbReference type="ChEBI" id="CHEBI:46398"/>
        <dbReference type="ChEBI" id="CHEBI:57865"/>
        <dbReference type="EC" id="3.6.1.9"/>
    </reaction>
</comment>
<dbReference type="PIRSF" id="PIRSF006305">
    <property type="entry name" value="Maf"/>
    <property type="match status" value="1"/>
</dbReference>
<evidence type="ECO:0000256" key="3">
    <source>
        <dbReference type="ARBA" id="ARBA00023080"/>
    </source>
</evidence>
<dbReference type="EC" id="3.6.1.9" evidence="4"/>
<dbReference type="HAMAP" id="MF_00528">
    <property type="entry name" value="Maf"/>
    <property type="match status" value="1"/>
</dbReference>
<accession>A0ABR8UFA7</accession>